<dbReference type="GO" id="GO:0003899">
    <property type="term" value="F:DNA-directed RNA polymerase activity"/>
    <property type="evidence" value="ECO:0007669"/>
    <property type="project" value="UniProtKB-UniRule"/>
</dbReference>
<comment type="subunit">
    <text evidence="8">In plastids the minimal PEP RNA polymerase catalytic core is composed of four subunits: alpha, beta, beta', and beta''. When a (nuclear-encoded) sigma factor is associated with the core the holoenzyme is formed, which can initiate transcription.</text>
</comment>
<keyword evidence="4 8" id="KW-0548">Nucleotidyltransferase</keyword>
<dbReference type="InterPro" id="IPR042102">
    <property type="entry name" value="RNA_pol_Rpb1_3_sf"/>
</dbReference>
<evidence type="ECO:0000256" key="3">
    <source>
        <dbReference type="ARBA" id="ARBA00022679"/>
    </source>
</evidence>
<dbReference type="GO" id="GO:0000428">
    <property type="term" value="C:DNA-directed RNA polymerase complex"/>
    <property type="evidence" value="ECO:0007669"/>
    <property type="project" value="UniProtKB-KW"/>
</dbReference>
<dbReference type="GO" id="GO:0003677">
    <property type="term" value="F:DNA binding"/>
    <property type="evidence" value="ECO:0007669"/>
    <property type="project" value="UniProtKB-UniRule"/>
</dbReference>
<dbReference type="EMBL" id="KT625417">
    <property type="protein sequence ID" value="ALO63228.1"/>
    <property type="molecule type" value="Genomic_DNA"/>
</dbReference>
<keyword evidence="3 8" id="KW-0808">Transferase</keyword>
<dbReference type="PANTHER" id="PTHR19376">
    <property type="entry name" value="DNA-DIRECTED RNA POLYMERASE"/>
    <property type="match status" value="1"/>
</dbReference>
<dbReference type="SUPFAM" id="SSF64484">
    <property type="entry name" value="beta and beta-prime subunits of DNA dependent RNA-polymerase"/>
    <property type="match status" value="1"/>
</dbReference>
<feature type="domain" description="RNA polymerase Rpb1" evidence="10">
    <location>
        <begin position="292"/>
        <end position="529"/>
    </location>
</feature>
<feature type="domain" description="RNA polymerase Rpb1" evidence="11">
    <location>
        <begin position="211"/>
        <end position="289"/>
    </location>
</feature>
<evidence type="ECO:0000259" key="11">
    <source>
        <dbReference type="Pfam" id="PF05000"/>
    </source>
</evidence>
<proteinExistence type="inferred from homology"/>
<keyword evidence="7 8" id="KW-0804">Transcription</keyword>
<feature type="domain" description="RNA polymerase Rpb1" evidence="10">
    <location>
        <begin position="2498"/>
        <end position="2577"/>
    </location>
</feature>
<feature type="region of interest" description="Disordered" evidence="9">
    <location>
        <begin position="65"/>
        <end position="89"/>
    </location>
</feature>
<feature type="binding site" evidence="8">
    <location>
        <position position="443"/>
    </location>
    <ligand>
        <name>Zn(2+)</name>
        <dbReference type="ChEBI" id="CHEBI:29105"/>
    </ligand>
</feature>
<gene>
    <name evidence="8 12" type="primary">rpoC2</name>
</gene>
<feature type="binding site" evidence="8">
    <location>
        <position position="446"/>
    </location>
    <ligand>
        <name>Zn(2+)</name>
        <dbReference type="ChEBI" id="CHEBI:29105"/>
    </ligand>
</feature>
<reference evidence="12" key="1">
    <citation type="journal article" date="2015" name="BMC Evol. Biol.">
        <title>Chloroplast phylogenomic analysis of chlorophyte green algae identifies a novel lineage sister to the Sphaeropleales (Chlorophyceae).</title>
        <authorList>
            <person name="Lemieux C."/>
            <person name="Vincent A.T."/>
            <person name="Labarre A."/>
            <person name="Otis C."/>
            <person name="Turmel M."/>
        </authorList>
    </citation>
    <scope>NUCLEOTIDE SEQUENCE</scope>
</reference>
<geneLocation type="chloroplast" evidence="12"/>
<comment type="cofactor">
    <cofactor evidence="8">
        <name>Zn(2+)</name>
        <dbReference type="ChEBI" id="CHEBI:29105"/>
    </cofactor>
    <text evidence="8">Binds 1 Zn(2+) ion per subunit.</text>
</comment>
<dbReference type="Gene3D" id="1.10.1790.20">
    <property type="match status" value="1"/>
</dbReference>
<dbReference type="GO" id="GO:0009507">
    <property type="term" value="C:chloroplast"/>
    <property type="evidence" value="ECO:0007669"/>
    <property type="project" value="UniProtKB-SubCell"/>
</dbReference>
<sequence length="2638" mass="297145">MNYTRTHFNSFFKENGHRILFRSRVFSSLPHATVGGDVAPSDTGTNQIQKGLSLNVDSVYRLRRSPGEAGNGDDVPGKPKAPAAKMNDVKKGSLIENRLRRFSSGTKSPVSDRSDSKGRFDVDPPPVKFYNQCFDKSRLKNFVLWFLVHYGEHKTVKLVEQLKTIGFDYASKAGISLGIDDLKIPPRKTELMYDAEKQTKLTINQYVRGEITGVERFQRLIDTWHRTSEILKQEVIEYFEATDLLNPVYMMAFSGARGNISQVRQLVGMRGLMADPQGQIIDFPIRSNFREGLTLTEYIISSYGARKGIVDTALRTADAGYLTRRLVDVAQHVIISNFDCGTRRGIFLIDMKEGNKTIHSLTQRAVGRILARDLFLSPEGTPLETFGQKVGESQSLSSSEGEKIKVASRNQEMNVELAFEIGKKFEKIFVRSPLTCETSKLICQLCYGWSLAQGNLVSIGEAVGVVAAQSIGEPGTQLTMRTFHTGGVFSGDISDQIRAPFDGIVEYVSAIPGTLIRTPEGKIAFLTKSEGSFFVRKVEQRDSLGTPSIQTTSIESKKLKIPFYTLLYIRNGQKVYEKEVIAQISSISRKKNATDDAELTIKSEYEGQFYSKSLAFREKQVGPKKSLQKGSALSKTGDIGDARLTPPGAPAMVSLLKRIDEVDSLEGTEPTTRESTSSILFRLVGEADRIDALGAPYGGEVPGRGKALTDPELGIRLSDDNRQSRLYNEQKLKQDILQNYSLFEENKAMDKFFEAWTWGYAWILSGKIYELQYTSPIFPKFGDRLNTKSHITKTNWKFDLNSGSAKLYLANNFEKSKVSNLTQTNKGYIANNTISPFVNTSLNPLLPIQSSVSPKSSAAKQKKGLPGIQKWIAESRTSVVKPYMSQPLVCFDLNQTSYKEQGYVFDLTDKFQFYSLDSIQKPRKLSAKRDSIHLNKITQEKSGPLLAGPVTTADALVYLKNLDSTEKNHLSPYILQWFPAFSHLKTGGYIFFDEGTPQGYFKTTPRNSTSSKCLDQKSEYTKYSLFSLDTNVSKNNNPDSLEKGQTPFSTFKQFKSHKIQTLSSMKTDLNTYKIKSIGTKISETNSRRDAFSAVSERISQRKALGPKGIDSVGFTNESTDRDPFVGEFSKYHLLKQKIINSTNVSTSISPTHKKSGQTRTSSSEMIPFVKYSLFGMRWKNSYEMWVSPTRSHQTLHDSKNSTSSHIVFDDRRAKPAMNNMKKVKMSNQNNLMNFYSSRSLFIPNHFYKIEKKNSSVGHRKEYMNSIFYPQFATSSSNELTSVFSIQKYSDFFNVPFFILTNRQGCYKPFDISSVPAAREKTLSSLKGVTNTKGTNNKFSLLNVHLSLSPQAPSAKEAKENRVQLSPSEPLSKGDFSVNRPFMKNQDKIFTKTYKLNDKVKSPPQRFVKSTSQNAFQTNNLNVDFESKKTRYLLLNSKKLKRIKGVDSLSPKDQPISKSNMTSLNSFCKRYCRLMSPISDRQNEQFIPRDHLGTSSLFKPNSLLSFYLSNEFQKMSQMKNAHSFSFAMADGNNFKHMVDPCKLGFSREYTPDSLFKPNQVGSDAKSPQTTSAKKQILIHKEQFVKTLGFISSSKKCGKVIAGGAGDRPLTGASPHKPAMNKKTSHVYTRAKVQQVIENRRSRFSSGRSPGKNNIRYLNGKKGWVFVTNQNELNIHHKLIHPGSFIGSNLVTFNSPVFVESILLNTVIENRLRRFSSGLAETSPGKFYNQFNEEIQNKFSVCVKNEKSRYYLDESLSRSENSSNTRLKLHSEKIILLIQPVEEYNHYDFNTELKNSIYGLLPSKINTESKSLKTRFALLNRLDEGDSLSLENLRSSELTASILFRFSFAAGAARYPSIENRRSRFSSETKSLFSSDSVYYKKMKRTVIATKAAGGPERERPLVKGKPILVNQSFFSLSQWKQYHTQYFNKQKRTSQPILKYPSSDITILSNNLVNLFLSQETQHSGISPKVPVAVRVKSPNPPYGLLKAEKTKMSFGTKRLTRIDEADSPSSSPLKSAKGLALGQLQRSPGVKRIVFDDRLTGVSPSRESTSSILYKPAIENRRSRFSSDDVNSVAKAFLISRKPLNVSSFILSYTKPFGSRFSFKFTNSYFSYRSFSLADKLLDSQVSEKVVSLLTSYNHNGIDKVSPVHFSFIYSLLPRVFESPCFGFDLISKFNQVFLNTEYTNPSLSRQRKVHLTTTTKFTYSVTNHLNSGDTVATTNYYSPFTGEIVHIPSLPKKNFISDVLLTLAESPFGDSGMPLGAGKHNVGAGGENEDPQKQQTAFIQPRCMILTKSDLMSYYLPSTFREYKDILSTNQKNQYVMNDIFIRFLNMTDINLSNLQHYLQDKDVNKTNFKISQLIAGKPLKPYSNLLGDFYVYGDKISKKLAVESAGQIIHYNNHKITLRRSQPILVSPKGILHKFDGDFIDPKTPVITLSYQRLKTGDIIQGIPKVEQFFEARTTKRGRLFRDSLPSLLKALFKRYQAKLPLDLAVRQSFYKIQQIIVDGVQRVYKSQGVTIADKHLEVIVKQMTSKVRIMDGAQTGFFPGEVVDLEFVEKINTFLIKKITYEPLVLGITKASLEVDSFLSAASFQQTTRVLSKAAISRKKDFLKGLKENVILGNLIPAGTGFLVYLNDFTD</sequence>
<dbReference type="GO" id="GO:0006351">
    <property type="term" value="P:DNA-templated transcription"/>
    <property type="evidence" value="ECO:0007669"/>
    <property type="project" value="UniProtKB-UniRule"/>
</dbReference>
<evidence type="ECO:0000256" key="1">
    <source>
        <dbReference type="ARBA" id="ARBA00022478"/>
    </source>
</evidence>
<evidence type="ECO:0000256" key="6">
    <source>
        <dbReference type="ARBA" id="ARBA00022833"/>
    </source>
</evidence>
<keyword evidence="2 12" id="KW-0934">Plastid</keyword>
<dbReference type="Gene3D" id="1.10.274.100">
    <property type="entry name" value="RNA polymerase Rpb1, domain 3"/>
    <property type="match status" value="1"/>
</dbReference>
<feature type="binding site" evidence="8">
    <location>
        <position position="340"/>
    </location>
    <ligand>
        <name>Zn(2+)</name>
        <dbReference type="ChEBI" id="CHEBI:29105"/>
    </ligand>
</feature>
<keyword evidence="12" id="KW-0150">Chloroplast</keyword>
<dbReference type="HAMAP" id="MF_01324">
    <property type="entry name" value="RNApol_bact_RpoC2"/>
    <property type="match status" value="1"/>
</dbReference>
<evidence type="ECO:0000256" key="8">
    <source>
        <dbReference type="HAMAP-Rule" id="MF_01324"/>
    </source>
</evidence>
<dbReference type="Gene3D" id="1.10.150.390">
    <property type="match status" value="1"/>
</dbReference>
<dbReference type="EC" id="2.7.7.6" evidence="8"/>
<comment type="function">
    <text evidence="8">DNA-dependent RNA polymerase catalyzes the transcription of DNA into RNA using the four ribonucleoside triphosphates as substrates.</text>
</comment>
<comment type="catalytic activity">
    <reaction evidence="8">
        <text>RNA(n) + a ribonucleoside 5'-triphosphate = RNA(n+1) + diphosphate</text>
        <dbReference type="Rhea" id="RHEA:21248"/>
        <dbReference type="Rhea" id="RHEA-COMP:14527"/>
        <dbReference type="Rhea" id="RHEA-COMP:17342"/>
        <dbReference type="ChEBI" id="CHEBI:33019"/>
        <dbReference type="ChEBI" id="CHEBI:61557"/>
        <dbReference type="ChEBI" id="CHEBI:140395"/>
        <dbReference type="EC" id="2.7.7.6"/>
    </reaction>
</comment>
<name>A0A0S2LP34_CHLAP</name>
<evidence type="ECO:0000259" key="10">
    <source>
        <dbReference type="Pfam" id="PF04998"/>
    </source>
</evidence>
<dbReference type="NCBIfam" id="TIGR02388">
    <property type="entry name" value="rpoC2_cyan"/>
    <property type="match status" value="1"/>
</dbReference>
<comment type="subcellular location">
    <subcellularLocation>
        <location evidence="8">Plastid</location>
        <location evidence="8">Chloroplast</location>
    </subcellularLocation>
</comment>
<dbReference type="GO" id="GO:0008270">
    <property type="term" value="F:zinc ion binding"/>
    <property type="evidence" value="ECO:0007669"/>
    <property type="project" value="UniProtKB-UniRule"/>
</dbReference>
<evidence type="ECO:0000256" key="9">
    <source>
        <dbReference type="SAM" id="MobiDB-lite"/>
    </source>
</evidence>
<evidence type="ECO:0000256" key="4">
    <source>
        <dbReference type="ARBA" id="ARBA00022695"/>
    </source>
</evidence>
<keyword evidence="5 8" id="KW-0479">Metal-binding</keyword>
<keyword evidence="1 8" id="KW-0240">DNA-directed RNA polymerase</keyword>
<keyword evidence="6 8" id="KW-0862">Zinc</keyword>
<evidence type="ECO:0000256" key="2">
    <source>
        <dbReference type="ARBA" id="ARBA00022640"/>
    </source>
</evidence>
<dbReference type="InterPro" id="IPR007081">
    <property type="entry name" value="RNA_pol_Rpb1_5"/>
</dbReference>
<dbReference type="InterPro" id="IPR012756">
    <property type="entry name" value="DNA-dir_RpoC2_beta_pp"/>
</dbReference>
<dbReference type="PANTHER" id="PTHR19376:SF68">
    <property type="entry name" value="DNA-DIRECTED RNA POLYMERASE SUBUNIT BETA"/>
    <property type="match status" value="1"/>
</dbReference>
<dbReference type="InterPro" id="IPR007083">
    <property type="entry name" value="RNA_pol_Rpb1_4"/>
</dbReference>
<accession>A0A0S2LP34</accession>
<dbReference type="Gene3D" id="1.10.132.30">
    <property type="match status" value="1"/>
</dbReference>
<evidence type="ECO:0000256" key="7">
    <source>
        <dbReference type="ARBA" id="ARBA00023163"/>
    </source>
</evidence>
<dbReference type="Pfam" id="PF05000">
    <property type="entry name" value="RNA_pol_Rpb1_4"/>
    <property type="match status" value="1"/>
</dbReference>
<comment type="similarity">
    <text evidence="8">Belongs to the RNA polymerase beta' chain family. RpoC2 subfamily.</text>
</comment>
<dbReference type="Pfam" id="PF04998">
    <property type="entry name" value="RNA_pol_Rpb1_5"/>
    <property type="match status" value="2"/>
</dbReference>
<dbReference type="InterPro" id="IPR038120">
    <property type="entry name" value="Rpb1_funnel_sf"/>
</dbReference>
<dbReference type="CDD" id="cd02655">
    <property type="entry name" value="RNAP_beta'_C"/>
    <property type="match status" value="1"/>
</dbReference>
<evidence type="ECO:0000313" key="12">
    <source>
        <dbReference type="EMBL" id="ALO63228.1"/>
    </source>
</evidence>
<protein>
    <recommendedName>
        <fullName evidence="8">DNA-directed RNA polymerase subunit beta''</fullName>
        <ecNumber evidence="8">2.7.7.6</ecNumber>
    </recommendedName>
    <alternativeName>
        <fullName evidence="8">PEP</fullName>
    </alternativeName>
    <alternativeName>
        <fullName evidence="8">Plastid-encoded RNA polymerase subunit beta''</fullName>
        <shortName evidence="8">RNA polymerase subunit beta''</shortName>
    </alternativeName>
</protein>
<dbReference type="InterPro" id="IPR045867">
    <property type="entry name" value="DNA-dir_RpoC_beta_prime"/>
</dbReference>
<organism evidence="12">
    <name type="scientific">Chlamydomonas applanata</name>
    <name type="common">Chlamydomonas humicola</name>
    <dbReference type="NCBI Taxonomy" id="35704"/>
    <lineage>
        <taxon>Eukaryota</taxon>
        <taxon>Viridiplantae</taxon>
        <taxon>Chlorophyta</taxon>
        <taxon>core chlorophytes</taxon>
        <taxon>Chlorophyceae</taxon>
        <taxon>CS clade</taxon>
        <taxon>Chlamydomonadales</taxon>
        <taxon>Chlamydomonadaceae</taxon>
        <taxon>Chlamydomonas</taxon>
    </lineage>
</organism>
<feature type="binding site" evidence="8">
    <location>
        <position position="436"/>
    </location>
    <ligand>
        <name>Zn(2+)</name>
        <dbReference type="ChEBI" id="CHEBI:29105"/>
    </ligand>
</feature>
<evidence type="ECO:0000256" key="5">
    <source>
        <dbReference type="ARBA" id="ARBA00022723"/>
    </source>
</evidence>